<feature type="region of interest" description="Disordered" evidence="9">
    <location>
        <begin position="650"/>
        <end position="669"/>
    </location>
</feature>
<dbReference type="GO" id="GO:0015288">
    <property type="term" value="F:porin activity"/>
    <property type="evidence" value="ECO:0007669"/>
    <property type="project" value="TreeGrafter"/>
</dbReference>
<sequence>MTILARFLRQTAVVPVKRGQRTVMLVPIMGLLAGGDAAWATSIEEAVRTALQTNPDVGIVAENQRAVGYELEQARAGYRPSVDVTSSTGYQWTNDTTTRAAADQNDGKRYVGLPRYEMGLTLSQMLFDGYATDSAVARQQSRLVSASRRVRETSGQIGLDAIEAYLEALRQRELTELAEVNVSLNERNVSLVERKAQGGAATVADVQQARSRLASAQATLQEAQSRLRDADTTYSRIVGERPKGIVRPDPPAWALPKNLEAAIGLVLSNNPSISVTKADLDTALQDYRGTNSSFWPTLSFELAGNASRNVDGTRGGDYDASALLTMNYNLYNGGADINRRNEFIARIAEARQRYNRVLRVSEEEMRLAWNALDSARERAAVQQREVDANATVSETYRRQFDLGGRNLLELLDAENELFLSKGNLVTTQYLEIFAVYRILSQCGILLSVLNVEPVAEADVPLDPITPVSVDPSLRPEPGGEVEGLLDPDADILDPNAEILDPGADILDPNAEFLDPNADLLGPENDVLDPGADLLDPNAEILDPDADLLDPELDLLSPESEILDPDAFLDEGEGDLIDPSVPGLNAPAPASNPVAPVQPELEILDPNQDMLPPEASLIRPDQSLAGAAFTSAQSSPYSLGAVQPIAPYGLEQPKPLPVRASGADASEGGRPTILTVRAELPYGMFQELPDFEVIGEDPS</sequence>
<reference evidence="10 11" key="1">
    <citation type="submission" date="2018-07" db="EMBL/GenBank/DDBJ databases">
        <title>Genomic Encyclopedia of Type Strains, Phase III (KMG-III): the genomes of soil and plant-associated and newly described type strains.</title>
        <authorList>
            <person name="Whitman W."/>
        </authorList>
    </citation>
    <scope>NUCLEOTIDE SEQUENCE [LARGE SCALE GENOMIC DNA]</scope>
    <source>
        <strain evidence="10 11">CECT 8488</strain>
    </source>
</reference>
<dbReference type="InterPro" id="IPR051906">
    <property type="entry name" value="TolC-like"/>
</dbReference>
<evidence type="ECO:0000313" key="10">
    <source>
        <dbReference type="EMBL" id="RED49180.1"/>
    </source>
</evidence>
<evidence type="ECO:0000256" key="8">
    <source>
        <dbReference type="SAM" id="Coils"/>
    </source>
</evidence>
<dbReference type="EMBL" id="QRDW01000006">
    <property type="protein sequence ID" value="RED49180.1"/>
    <property type="molecule type" value="Genomic_DNA"/>
</dbReference>
<dbReference type="Gene3D" id="1.20.1600.10">
    <property type="entry name" value="Outer membrane efflux proteins (OEP)"/>
    <property type="match status" value="1"/>
</dbReference>
<proteinExistence type="inferred from homology"/>
<feature type="coiled-coil region" evidence="8">
    <location>
        <begin position="206"/>
        <end position="233"/>
    </location>
</feature>
<dbReference type="SUPFAM" id="SSF56954">
    <property type="entry name" value="Outer membrane efflux proteins (OEP)"/>
    <property type="match status" value="1"/>
</dbReference>
<keyword evidence="3" id="KW-0813">Transport</keyword>
<dbReference type="PANTHER" id="PTHR30026">
    <property type="entry name" value="OUTER MEMBRANE PROTEIN TOLC"/>
    <property type="match status" value="1"/>
</dbReference>
<keyword evidence="11" id="KW-1185">Reference proteome</keyword>
<keyword evidence="4" id="KW-1134">Transmembrane beta strand</keyword>
<dbReference type="Pfam" id="PF02321">
    <property type="entry name" value="OEP"/>
    <property type="match status" value="2"/>
</dbReference>
<evidence type="ECO:0000256" key="6">
    <source>
        <dbReference type="ARBA" id="ARBA00023136"/>
    </source>
</evidence>
<comment type="subcellular location">
    <subcellularLocation>
        <location evidence="1">Cell outer membrane</location>
    </subcellularLocation>
</comment>
<evidence type="ECO:0000256" key="1">
    <source>
        <dbReference type="ARBA" id="ARBA00004442"/>
    </source>
</evidence>
<dbReference type="GO" id="GO:0009279">
    <property type="term" value="C:cell outer membrane"/>
    <property type="evidence" value="ECO:0007669"/>
    <property type="project" value="UniProtKB-SubCell"/>
</dbReference>
<dbReference type="InterPro" id="IPR010130">
    <property type="entry name" value="T1SS_OMP_TolC"/>
</dbReference>
<protein>
    <submittedName>
        <fullName evidence="10">TolC family type I secretion outer membrane protein</fullName>
    </submittedName>
</protein>
<evidence type="ECO:0000256" key="7">
    <source>
        <dbReference type="ARBA" id="ARBA00023237"/>
    </source>
</evidence>
<evidence type="ECO:0000256" key="3">
    <source>
        <dbReference type="ARBA" id="ARBA00022448"/>
    </source>
</evidence>
<name>A0A3D9HI72_9PROT</name>
<evidence type="ECO:0000256" key="5">
    <source>
        <dbReference type="ARBA" id="ARBA00022692"/>
    </source>
</evidence>
<dbReference type="GO" id="GO:1990281">
    <property type="term" value="C:efflux pump complex"/>
    <property type="evidence" value="ECO:0007669"/>
    <property type="project" value="TreeGrafter"/>
</dbReference>
<evidence type="ECO:0000256" key="9">
    <source>
        <dbReference type="SAM" id="MobiDB-lite"/>
    </source>
</evidence>
<keyword evidence="6" id="KW-0472">Membrane</keyword>
<accession>A0A3D9HI72</accession>
<dbReference type="GO" id="GO:0015562">
    <property type="term" value="F:efflux transmembrane transporter activity"/>
    <property type="evidence" value="ECO:0007669"/>
    <property type="project" value="InterPro"/>
</dbReference>
<organism evidence="10 11">
    <name type="scientific">Aestuariispira insulae</name>
    <dbReference type="NCBI Taxonomy" id="1461337"/>
    <lineage>
        <taxon>Bacteria</taxon>
        <taxon>Pseudomonadati</taxon>
        <taxon>Pseudomonadota</taxon>
        <taxon>Alphaproteobacteria</taxon>
        <taxon>Rhodospirillales</taxon>
        <taxon>Kiloniellaceae</taxon>
        <taxon>Aestuariispira</taxon>
    </lineage>
</organism>
<evidence type="ECO:0000256" key="2">
    <source>
        <dbReference type="ARBA" id="ARBA00007613"/>
    </source>
</evidence>
<dbReference type="NCBIfam" id="TIGR01844">
    <property type="entry name" value="type_I_sec_TolC"/>
    <property type="match status" value="1"/>
</dbReference>
<keyword evidence="8" id="KW-0175">Coiled coil</keyword>
<comment type="similarity">
    <text evidence="2">Belongs to the outer membrane factor (OMF) (TC 1.B.17) family.</text>
</comment>
<gene>
    <name evidence="10" type="ORF">DFP90_106158</name>
</gene>
<dbReference type="AlphaFoldDB" id="A0A3D9HI72"/>
<keyword evidence="5" id="KW-0812">Transmembrane</keyword>
<evidence type="ECO:0000256" key="4">
    <source>
        <dbReference type="ARBA" id="ARBA00022452"/>
    </source>
</evidence>
<comment type="caution">
    <text evidence="10">The sequence shown here is derived from an EMBL/GenBank/DDBJ whole genome shotgun (WGS) entry which is preliminary data.</text>
</comment>
<dbReference type="InterPro" id="IPR003423">
    <property type="entry name" value="OMP_efflux"/>
</dbReference>
<dbReference type="Proteomes" id="UP000256845">
    <property type="component" value="Unassembled WGS sequence"/>
</dbReference>
<evidence type="ECO:0000313" key="11">
    <source>
        <dbReference type="Proteomes" id="UP000256845"/>
    </source>
</evidence>
<keyword evidence="7" id="KW-0998">Cell outer membrane</keyword>
<dbReference type="PANTHER" id="PTHR30026:SF22">
    <property type="entry name" value="OUTER MEMBRANE EFFLUX PROTEIN"/>
    <property type="match status" value="1"/>
</dbReference>
<dbReference type="OrthoDB" id="9814637at2"/>